<dbReference type="Proteomes" id="UP000015106">
    <property type="component" value="Chromosome 3"/>
</dbReference>
<reference evidence="1" key="3">
    <citation type="submission" date="2022-06" db="UniProtKB">
        <authorList>
            <consortium name="EnsemblPlants"/>
        </authorList>
    </citation>
    <scope>IDENTIFICATION</scope>
</reference>
<sequence length="61" mass="7277">GGVLYIFARFNLRLFITTRSYVDWSSELVMWYGRQYVVLTFSRAYVEYVGCTNEYHGTTYL</sequence>
<proteinExistence type="predicted"/>
<dbReference type="AlphaFoldDB" id="A0A8R7PTT8"/>
<dbReference type="Gramene" id="TuG1812G0300003428.01.T01">
    <property type="protein sequence ID" value="TuG1812G0300003428.01.T01.cds346436"/>
    <property type="gene ID" value="TuG1812G0300003428.01"/>
</dbReference>
<keyword evidence="2" id="KW-1185">Reference proteome</keyword>
<protein>
    <submittedName>
        <fullName evidence="1">Uncharacterized protein</fullName>
    </submittedName>
</protein>
<reference evidence="2" key="1">
    <citation type="journal article" date="2013" name="Nature">
        <title>Draft genome of the wheat A-genome progenitor Triticum urartu.</title>
        <authorList>
            <person name="Ling H.Q."/>
            <person name="Zhao S."/>
            <person name="Liu D."/>
            <person name="Wang J."/>
            <person name="Sun H."/>
            <person name="Zhang C."/>
            <person name="Fan H."/>
            <person name="Li D."/>
            <person name="Dong L."/>
            <person name="Tao Y."/>
            <person name="Gao C."/>
            <person name="Wu H."/>
            <person name="Li Y."/>
            <person name="Cui Y."/>
            <person name="Guo X."/>
            <person name="Zheng S."/>
            <person name="Wang B."/>
            <person name="Yu K."/>
            <person name="Liang Q."/>
            <person name="Yang W."/>
            <person name="Lou X."/>
            <person name="Chen J."/>
            <person name="Feng M."/>
            <person name="Jian J."/>
            <person name="Zhang X."/>
            <person name="Luo G."/>
            <person name="Jiang Y."/>
            <person name="Liu J."/>
            <person name="Wang Z."/>
            <person name="Sha Y."/>
            <person name="Zhang B."/>
            <person name="Wu H."/>
            <person name="Tang D."/>
            <person name="Shen Q."/>
            <person name="Xue P."/>
            <person name="Zou S."/>
            <person name="Wang X."/>
            <person name="Liu X."/>
            <person name="Wang F."/>
            <person name="Yang Y."/>
            <person name="An X."/>
            <person name="Dong Z."/>
            <person name="Zhang K."/>
            <person name="Zhang X."/>
            <person name="Luo M.C."/>
            <person name="Dvorak J."/>
            <person name="Tong Y."/>
            <person name="Wang J."/>
            <person name="Yang H."/>
            <person name="Li Z."/>
            <person name="Wang D."/>
            <person name="Zhang A."/>
            <person name="Wang J."/>
        </authorList>
    </citation>
    <scope>NUCLEOTIDE SEQUENCE</scope>
    <source>
        <strain evidence="2">cv. G1812</strain>
    </source>
</reference>
<accession>A0A8R7PTT8</accession>
<organism evidence="1 2">
    <name type="scientific">Triticum urartu</name>
    <name type="common">Red wild einkorn</name>
    <name type="synonym">Crithodium urartu</name>
    <dbReference type="NCBI Taxonomy" id="4572"/>
    <lineage>
        <taxon>Eukaryota</taxon>
        <taxon>Viridiplantae</taxon>
        <taxon>Streptophyta</taxon>
        <taxon>Embryophyta</taxon>
        <taxon>Tracheophyta</taxon>
        <taxon>Spermatophyta</taxon>
        <taxon>Magnoliopsida</taxon>
        <taxon>Liliopsida</taxon>
        <taxon>Poales</taxon>
        <taxon>Poaceae</taxon>
        <taxon>BOP clade</taxon>
        <taxon>Pooideae</taxon>
        <taxon>Triticodae</taxon>
        <taxon>Triticeae</taxon>
        <taxon>Triticinae</taxon>
        <taxon>Triticum</taxon>
    </lineage>
</organism>
<reference evidence="1" key="2">
    <citation type="submission" date="2018-03" db="EMBL/GenBank/DDBJ databases">
        <title>The Triticum urartu genome reveals the dynamic nature of wheat genome evolution.</title>
        <authorList>
            <person name="Ling H."/>
            <person name="Ma B."/>
            <person name="Shi X."/>
            <person name="Liu H."/>
            <person name="Dong L."/>
            <person name="Sun H."/>
            <person name="Cao Y."/>
            <person name="Gao Q."/>
            <person name="Zheng S."/>
            <person name="Li Y."/>
            <person name="Yu Y."/>
            <person name="Du H."/>
            <person name="Qi M."/>
            <person name="Li Y."/>
            <person name="Yu H."/>
            <person name="Cui Y."/>
            <person name="Wang N."/>
            <person name="Chen C."/>
            <person name="Wu H."/>
            <person name="Zhao Y."/>
            <person name="Zhang J."/>
            <person name="Li Y."/>
            <person name="Zhou W."/>
            <person name="Zhang B."/>
            <person name="Hu W."/>
            <person name="Eijk M."/>
            <person name="Tang J."/>
            <person name="Witsenboer H."/>
            <person name="Zhao S."/>
            <person name="Li Z."/>
            <person name="Zhang A."/>
            <person name="Wang D."/>
            <person name="Liang C."/>
        </authorList>
    </citation>
    <scope>NUCLEOTIDE SEQUENCE [LARGE SCALE GENOMIC DNA]</scope>
    <source>
        <strain evidence="1">cv. G1812</strain>
    </source>
</reference>
<evidence type="ECO:0000313" key="2">
    <source>
        <dbReference type="Proteomes" id="UP000015106"/>
    </source>
</evidence>
<name>A0A8R7PTT8_TRIUA</name>
<evidence type="ECO:0000313" key="1">
    <source>
        <dbReference type="EnsemblPlants" id="TuG1812G0300003428.01.T01.cds346436"/>
    </source>
</evidence>
<dbReference type="EnsemblPlants" id="TuG1812G0300003428.01.T01">
    <property type="protein sequence ID" value="TuG1812G0300003428.01.T01.cds346436"/>
    <property type="gene ID" value="TuG1812G0300003428.01"/>
</dbReference>